<evidence type="ECO:0000256" key="2">
    <source>
        <dbReference type="ARBA" id="ARBA00023125"/>
    </source>
</evidence>
<feature type="domain" description="HTH iclR-type" evidence="4">
    <location>
        <begin position="9"/>
        <end position="68"/>
    </location>
</feature>
<keyword evidence="2" id="KW-0238">DNA-binding</keyword>
<evidence type="ECO:0000259" key="5">
    <source>
        <dbReference type="PROSITE" id="PS51078"/>
    </source>
</evidence>
<dbReference type="AlphaFoldDB" id="A0ABD5W974"/>
<feature type="domain" description="IclR-ED" evidence="5">
    <location>
        <begin position="69"/>
        <end position="253"/>
    </location>
</feature>
<dbReference type="InterPro" id="IPR036388">
    <property type="entry name" value="WH-like_DNA-bd_sf"/>
</dbReference>
<name>A0ABD5W974_9EURY</name>
<evidence type="ECO:0000256" key="3">
    <source>
        <dbReference type="ARBA" id="ARBA00023163"/>
    </source>
</evidence>
<evidence type="ECO:0000256" key="1">
    <source>
        <dbReference type="ARBA" id="ARBA00023015"/>
    </source>
</evidence>
<dbReference type="SUPFAM" id="SSF46785">
    <property type="entry name" value="Winged helix' DNA-binding domain"/>
    <property type="match status" value="1"/>
</dbReference>
<organism evidence="6 7">
    <name type="scientific">Halobaculum lipolyticum</name>
    <dbReference type="NCBI Taxonomy" id="3032001"/>
    <lineage>
        <taxon>Archaea</taxon>
        <taxon>Methanobacteriati</taxon>
        <taxon>Methanobacteriota</taxon>
        <taxon>Stenosarchaea group</taxon>
        <taxon>Halobacteria</taxon>
        <taxon>Halobacteriales</taxon>
        <taxon>Haloferacaceae</taxon>
        <taxon>Halobaculum</taxon>
    </lineage>
</organism>
<dbReference type="RefSeq" id="WP_284033533.1">
    <property type="nucleotide sequence ID" value="NZ_CP126155.1"/>
</dbReference>
<sequence>MGKQAKNPIKSTENTFEIVEALKELNGAGVSELASHVELPRSTVHNYLSTLEQEEYVVNEDGRYRVGIRFLELGAHARTRRKIYEIAKPEVESLAEETGELANLLVEEHGRGTYLQRARGHQAVQVEAHVGTRVPLHSTALGKAILAYTPESRIDEIIEMHGIEPATPNTVTDRDTLFDRLETIRERGYAFDDEERLRGLRCVAAPILSNDQRVLGAISVSGPSHRIKGEYFRETIPNRLLEAVNVVELNVTYS</sequence>
<dbReference type="SMART" id="SM00346">
    <property type="entry name" value="HTH_ICLR"/>
    <property type="match status" value="1"/>
</dbReference>
<dbReference type="PANTHER" id="PTHR30136:SF35">
    <property type="entry name" value="HTH-TYPE TRANSCRIPTIONAL REGULATOR RV1719"/>
    <property type="match status" value="1"/>
</dbReference>
<dbReference type="GO" id="GO:0006355">
    <property type="term" value="P:regulation of DNA-templated transcription"/>
    <property type="evidence" value="ECO:0007669"/>
    <property type="project" value="UniProtKB-ARBA"/>
</dbReference>
<accession>A0ABD5W974</accession>
<evidence type="ECO:0000313" key="6">
    <source>
        <dbReference type="EMBL" id="MFC7068660.1"/>
    </source>
</evidence>
<dbReference type="Gene3D" id="1.10.10.10">
    <property type="entry name" value="Winged helix-like DNA-binding domain superfamily/Winged helix DNA-binding domain"/>
    <property type="match status" value="1"/>
</dbReference>
<dbReference type="EMBL" id="JBHTAH010000002">
    <property type="protein sequence ID" value="MFC7068660.1"/>
    <property type="molecule type" value="Genomic_DNA"/>
</dbReference>
<comment type="caution">
    <text evidence="6">The sequence shown here is derived from an EMBL/GenBank/DDBJ whole genome shotgun (WGS) entry which is preliminary data.</text>
</comment>
<dbReference type="PANTHER" id="PTHR30136">
    <property type="entry name" value="HELIX-TURN-HELIX TRANSCRIPTIONAL REGULATOR, ICLR FAMILY"/>
    <property type="match status" value="1"/>
</dbReference>
<dbReference type="InterPro" id="IPR029016">
    <property type="entry name" value="GAF-like_dom_sf"/>
</dbReference>
<dbReference type="SUPFAM" id="SSF55781">
    <property type="entry name" value="GAF domain-like"/>
    <property type="match status" value="1"/>
</dbReference>
<dbReference type="Proteomes" id="UP001596461">
    <property type="component" value="Unassembled WGS sequence"/>
</dbReference>
<dbReference type="PROSITE" id="PS51077">
    <property type="entry name" value="HTH_ICLR"/>
    <property type="match status" value="1"/>
</dbReference>
<dbReference type="InterPro" id="IPR050707">
    <property type="entry name" value="HTH_MetabolicPath_Reg"/>
</dbReference>
<keyword evidence="1" id="KW-0805">Transcription regulation</keyword>
<dbReference type="GO" id="GO:0003677">
    <property type="term" value="F:DNA binding"/>
    <property type="evidence" value="ECO:0007669"/>
    <property type="project" value="UniProtKB-KW"/>
</dbReference>
<dbReference type="Gene3D" id="3.30.450.40">
    <property type="match status" value="1"/>
</dbReference>
<gene>
    <name evidence="6" type="ORF">ACFQL9_03325</name>
</gene>
<evidence type="ECO:0000313" key="7">
    <source>
        <dbReference type="Proteomes" id="UP001596461"/>
    </source>
</evidence>
<dbReference type="InterPro" id="IPR005471">
    <property type="entry name" value="Tscrpt_reg_IclR_N"/>
</dbReference>
<evidence type="ECO:0000259" key="4">
    <source>
        <dbReference type="PROSITE" id="PS51077"/>
    </source>
</evidence>
<proteinExistence type="predicted"/>
<dbReference type="InterPro" id="IPR014757">
    <property type="entry name" value="Tscrpt_reg_IclR_C"/>
</dbReference>
<dbReference type="GeneID" id="81126822"/>
<keyword evidence="3" id="KW-0804">Transcription</keyword>
<reference evidence="6 7" key="1">
    <citation type="journal article" date="2019" name="Int. J. Syst. Evol. Microbiol.">
        <title>The Global Catalogue of Microorganisms (GCM) 10K type strain sequencing project: providing services to taxonomists for standard genome sequencing and annotation.</title>
        <authorList>
            <consortium name="The Broad Institute Genomics Platform"/>
            <consortium name="The Broad Institute Genome Sequencing Center for Infectious Disease"/>
            <person name="Wu L."/>
            <person name="Ma J."/>
        </authorList>
    </citation>
    <scope>NUCLEOTIDE SEQUENCE [LARGE SCALE GENOMIC DNA]</scope>
    <source>
        <strain evidence="6 7">DT31</strain>
    </source>
</reference>
<dbReference type="Pfam" id="PF01614">
    <property type="entry name" value="IclR_C"/>
    <property type="match status" value="1"/>
</dbReference>
<protein>
    <submittedName>
        <fullName evidence="6">IclR family transcriptional regulator</fullName>
    </submittedName>
</protein>
<dbReference type="Pfam" id="PF09339">
    <property type="entry name" value="HTH_IclR"/>
    <property type="match status" value="1"/>
</dbReference>
<keyword evidence="7" id="KW-1185">Reference proteome</keyword>
<dbReference type="InterPro" id="IPR036390">
    <property type="entry name" value="WH_DNA-bd_sf"/>
</dbReference>
<dbReference type="PROSITE" id="PS51078">
    <property type="entry name" value="ICLR_ED"/>
    <property type="match status" value="1"/>
</dbReference>